<dbReference type="Proteomes" id="UP000013049">
    <property type="component" value="Unassembled WGS sequence"/>
</dbReference>
<name>N8V328_9GAMM</name>
<accession>N8V328</accession>
<organism evidence="1 2">
    <name type="scientific">Acinetobacter vivianii</name>
    <dbReference type="NCBI Taxonomy" id="1776742"/>
    <lineage>
        <taxon>Bacteria</taxon>
        <taxon>Pseudomonadati</taxon>
        <taxon>Pseudomonadota</taxon>
        <taxon>Gammaproteobacteria</taxon>
        <taxon>Moraxellales</taxon>
        <taxon>Moraxellaceae</taxon>
        <taxon>Acinetobacter</taxon>
    </lineage>
</organism>
<dbReference type="RefSeq" id="WP_004770436.1">
    <property type="nucleotide sequence ID" value="NZ_KB849356.1"/>
</dbReference>
<dbReference type="HOGENOM" id="CLU_360813_0_0_6"/>
<sequence>MDEEFSQLISTDDLFKMLMHKVPNFYMQADRYISEEGQEEYKPICLFKESVRVLESLEKFVVDLNEGTLPAVDEDIFKTRNIRSNPEYLKYFDDLKFQENMFDTTFLQLSQNWSRYLDFLKDDREGIETYQNSEFIKNVPYINANGQPDFIRQWDPWKFSREKAIRLQHSFLKNTDKYSENLVYKDSLRKAYEQFDELLRKYNKLYTFTIDLRFVRPIDLVNREPLGTFLEQILRDRAAIQLFLAQQVPDVFQIYTKLEHDFQNGLKLSCIFICKSNVESYENTLITELNERLASVFQQYCIEVIDGNKAIKKHAHEQAIGLIKRKDKEQIKLFKYWVLSYFYKVDSLVKLIHPKIIFDVNNTLEPVIQSSSENLSKVGNVKEKGKNDNFAEVLRKCTLPTSIWKLNYVPKRLHVSQILYKELCEESSLPQYGELLFQIQVLIETLLKKNDTAFNTYYQDGDTIINKNDLKDMSTRVGQQFLFIIKHLSKYPNAFIELDNLFQRMGRGLGLDEIRIFISNFFYIFPQSYTSHPLRVSFLEQLNKTLLSIKQQIILDRASREIHKDQYQDAYDLCAHRQNEATRYISSVLKQDCLAYRVTIQAHFGSSDFQQKEFSTLFTDFMRSAKRAKPCSWLRGYMGIWQEVITQSEFEIDLVLFFNEKCQPEKEGVVEVLNLRWQKFLREKAKTILEWENLEEKTELEFYGSISSKILMHSVNEFNGKQHHTQGIYLEASNVKMQNSFLEQVIPFFAYRDFFRPALTQKVPKVFIKGAMLKT</sequence>
<comment type="caution">
    <text evidence="1">The sequence shown here is derived from an EMBL/GenBank/DDBJ whole genome shotgun (WGS) entry which is preliminary data.</text>
</comment>
<reference evidence="1 2" key="1">
    <citation type="submission" date="2013-02" db="EMBL/GenBank/DDBJ databases">
        <title>The Genome Sequence of Acinetobacter sp. NIPH 758.</title>
        <authorList>
            <consortium name="The Broad Institute Genome Sequencing Platform"/>
            <consortium name="The Broad Institute Genome Sequencing Center for Infectious Disease"/>
            <person name="Cerqueira G."/>
            <person name="Feldgarden M."/>
            <person name="Courvalin P."/>
            <person name="Perichon B."/>
            <person name="Grillot-Courvalin C."/>
            <person name="Clermont D."/>
            <person name="Rocha E."/>
            <person name="Yoon E.-J."/>
            <person name="Nemec A."/>
            <person name="Walker B."/>
            <person name="Young S.K."/>
            <person name="Zeng Q."/>
            <person name="Gargeya S."/>
            <person name="Fitzgerald M."/>
            <person name="Haas B."/>
            <person name="Abouelleil A."/>
            <person name="Alvarado L."/>
            <person name="Arachchi H.M."/>
            <person name="Berlin A.M."/>
            <person name="Chapman S.B."/>
            <person name="Dewar J."/>
            <person name="Goldberg J."/>
            <person name="Griggs A."/>
            <person name="Gujja S."/>
            <person name="Hansen M."/>
            <person name="Howarth C."/>
            <person name="Imamovic A."/>
            <person name="Larimer J."/>
            <person name="McCowan C."/>
            <person name="Murphy C."/>
            <person name="Neiman D."/>
            <person name="Pearson M."/>
            <person name="Priest M."/>
            <person name="Roberts A."/>
            <person name="Saif S."/>
            <person name="Shea T."/>
            <person name="Sisk P."/>
            <person name="Sykes S."/>
            <person name="Wortman J."/>
            <person name="Nusbaum C."/>
            <person name="Birren B."/>
        </authorList>
    </citation>
    <scope>NUCLEOTIDE SEQUENCE [LARGE SCALE GENOMIC DNA]</scope>
    <source>
        <strain evidence="1 2">NIPH 758</strain>
    </source>
</reference>
<dbReference type="PATRIC" id="fig|1217712.3.peg.168"/>
<gene>
    <name evidence="1" type="ORF">F971_00173</name>
</gene>
<dbReference type="eggNOG" id="ENOG5031RFD">
    <property type="taxonomic scope" value="Bacteria"/>
</dbReference>
<evidence type="ECO:0000313" key="1">
    <source>
        <dbReference type="EMBL" id="ENU94276.1"/>
    </source>
</evidence>
<dbReference type="AlphaFoldDB" id="N8V328"/>
<dbReference type="EMBL" id="APPC01000001">
    <property type="protein sequence ID" value="ENU94276.1"/>
    <property type="molecule type" value="Genomic_DNA"/>
</dbReference>
<evidence type="ECO:0000313" key="2">
    <source>
        <dbReference type="Proteomes" id="UP000013049"/>
    </source>
</evidence>
<proteinExistence type="predicted"/>
<protein>
    <submittedName>
        <fullName evidence="1">Uncharacterized protein</fullName>
    </submittedName>
</protein>